<keyword evidence="3" id="KW-0808">Transferase</keyword>
<name>A0ABQ5E6U0_9ASTR</name>
<dbReference type="CDD" id="cd00303">
    <property type="entry name" value="retropepsin_like"/>
    <property type="match status" value="1"/>
</dbReference>
<proteinExistence type="predicted"/>
<dbReference type="Gene3D" id="2.40.70.10">
    <property type="entry name" value="Acid Proteases"/>
    <property type="match status" value="1"/>
</dbReference>
<keyword evidence="4" id="KW-1185">Reference proteome</keyword>
<feature type="region of interest" description="Disordered" evidence="1">
    <location>
        <begin position="379"/>
        <end position="438"/>
    </location>
</feature>
<feature type="compositionally biased region" description="Low complexity" evidence="1">
    <location>
        <begin position="287"/>
        <end position="308"/>
    </location>
</feature>
<feature type="region of interest" description="Disordered" evidence="1">
    <location>
        <begin position="277"/>
        <end position="333"/>
    </location>
</feature>
<dbReference type="GO" id="GO:0003964">
    <property type="term" value="F:RNA-directed DNA polymerase activity"/>
    <property type="evidence" value="ECO:0007669"/>
    <property type="project" value="UniProtKB-KW"/>
</dbReference>
<sequence>MRTRSQARKRRQPQVRQTSIDSSNLEKPDNPPIVTMADNRTMAQLLEAPTEGYEDAIVILEITANNFEIKHGLLNLVQNKQFFGNDKEDPHAHIRYFNKITSTMKIPNVPNTSVKLMLFPFSLEGAARIWLEKEPPRSIETWDDLVSKFINKFFPPSKTTNLRNEITRFQQKFDETFYEAWDRFNDLLRGCPHHGFSELHQLDTFYNALNSIDQDSLNSAAGAVSSDVAELKDMVRALILDRKNQTPASAPVKAVEQSCSGLSTTDGLNKVEPPGFPPIQNPHANSQNNFNRGNNFNQNRGNNFNQGQIYRPPVNQPVAHQGPAPQTHGVSKTDFERYVTANDAVLRNMQNQGQNLQSQMANLTDMLSKFVTANTAATSGGTLPGNTVYQPNGRSKKDTMPPANNGSTEDVQPPVVQIQSRNPNPEPNVTPVVTPIPKASIPFPSRRNVKGRKEKANDQIEKFYEIFRDLSFEISFNDALMLMPKFGFDVKTLIGNKEKLSELARTPLNENCSAVILNKLPKKLGDPGRFLIPCEFTGITTCNALADLGASINLMPYSVWNNLSLPELTPTCMTLELADRSITKPIGIAEDVFVNVGKFQFPADFVVVDFEPDPRVPLILGRCFLTPVIALIDVYEGEITLRVGKEAITFNLDQTSRYTADYNHMTVNKIDVVDMACDEYSQEVLGFSNVIASGNPTPYFEPIVSTASPNLTPFGDSDIDFSEEADSFLALEDDPTSSEVDPTYQDPEGDILLLEAILNTKTVKSSVDEPPEVKLKELPPHLEYAFLEGDDKLPVIIAKDLKDEEKATLLKVLKSHKRAIAWKLSDIKGVNQNSY</sequence>
<reference evidence="3" key="2">
    <citation type="submission" date="2022-01" db="EMBL/GenBank/DDBJ databases">
        <authorList>
            <person name="Yamashiro T."/>
            <person name="Shiraishi A."/>
            <person name="Satake H."/>
            <person name="Nakayama K."/>
        </authorList>
    </citation>
    <scope>NUCLEOTIDE SEQUENCE</scope>
</reference>
<gene>
    <name evidence="3" type="ORF">Tco_0955269</name>
</gene>
<organism evidence="3 4">
    <name type="scientific">Tanacetum coccineum</name>
    <dbReference type="NCBI Taxonomy" id="301880"/>
    <lineage>
        <taxon>Eukaryota</taxon>
        <taxon>Viridiplantae</taxon>
        <taxon>Streptophyta</taxon>
        <taxon>Embryophyta</taxon>
        <taxon>Tracheophyta</taxon>
        <taxon>Spermatophyta</taxon>
        <taxon>Magnoliopsida</taxon>
        <taxon>eudicotyledons</taxon>
        <taxon>Gunneridae</taxon>
        <taxon>Pentapetalae</taxon>
        <taxon>asterids</taxon>
        <taxon>campanulids</taxon>
        <taxon>Asterales</taxon>
        <taxon>Asteraceae</taxon>
        <taxon>Asteroideae</taxon>
        <taxon>Anthemideae</taxon>
        <taxon>Anthemidinae</taxon>
        <taxon>Tanacetum</taxon>
    </lineage>
</organism>
<protein>
    <submittedName>
        <fullName evidence="3">Reverse transcriptase domain-containing protein</fullName>
    </submittedName>
</protein>
<evidence type="ECO:0000256" key="1">
    <source>
        <dbReference type="SAM" id="MobiDB-lite"/>
    </source>
</evidence>
<accession>A0ABQ5E6U0</accession>
<evidence type="ECO:0000313" key="3">
    <source>
        <dbReference type="EMBL" id="GJT46554.1"/>
    </source>
</evidence>
<reference evidence="3" key="1">
    <citation type="journal article" date="2022" name="Int. J. Mol. Sci.">
        <title>Draft Genome of Tanacetum Coccineum: Genomic Comparison of Closely Related Tanacetum-Family Plants.</title>
        <authorList>
            <person name="Yamashiro T."/>
            <person name="Shiraishi A."/>
            <person name="Nakayama K."/>
            <person name="Satake H."/>
        </authorList>
    </citation>
    <scope>NUCLEOTIDE SEQUENCE</scope>
</reference>
<feature type="compositionally biased region" description="Polar residues" evidence="1">
    <location>
        <begin position="14"/>
        <end position="23"/>
    </location>
</feature>
<dbReference type="EMBL" id="BQNB010015995">
    <property type="protein sequence ID" value="GJT46554.1"/>
    <property type="molecule type" value="Genomic_DNA"/>
</dbReference>
<dbReference type="InterPro" id="IPR005162">
    <property type="entry name" value="Retrotrans_gag_dom"/>
</dbReference>
<feature type="compositionally biased region" description="Low complexity" evidence="1">
    <location>
        <begin position="427"/>
        <end position="437"/>
    </location>
</feature>
<feature type="compositionally biased region" description="Basic residues" evidence="1">
    <location>
        <begin position="1"/>
        <end position="13"/>
    </location>
</feature>
<evidence type="ECO:0000313" key="4">
    <source>
        <dbReference type="Proteomes" id="UP001151760"/>
    </source>
</evidence>
<dbReference type="PANTHER" id="PTHR33067:SF35">
    <property type="entry name" value="ASPARTIC PEPTIDASE DDI1-TYPE DOMAIN-CONTAINING PROTEIN"/>
    <property type="match status" value="1"/>
</dbReference>
<evidence type="ECO:0000259" key="2">
    <source>
        <dbReference type="Pfam" id="PF03732"/>
    </source>
</evidence>
<keyword evidence="3" id="KW-0695">RNA-directed DNA polymerase</keyword>
<feature type="compositionally biased region" description="Polar residues" evidence="1">
    <location>
        <begin position="379"/>
        <end position="393"/>
    </location>
</feature>
<keyword evidence="3" id="KW-0548">Nucleotidyltransferase</keyword>
<dbReference type="InterPro" id="IPR021109">
    <property type="entry name" value="Peptidase_aspartic_dom_sf"/>
</dbReference>
<feature type="domain" description="Retrotransposon gag" evidence="2">
    <location>
        <begin position="118"/>
        <end position="210"/>
    </location>
</feature>
<dbReference type="PANTHER" id="PTHR33067">
    <property type="entry name" value="RNA-DIRECTED DNA POLYMERASE-RELATED"/>
    <property type="match status" value="1"/>
</dbReference>
<dbReference type="Proteomes" id="UP001151760">
    <property type="component" value="Unassembled WGS sequence"/>
</dbReference>
<feature type="region of interest" description="Disordered" evidence="1">
    <location>
        <begin position="1"/>
        <end position="33"/>
    </location>
</feature>
<comment type="caution">
    <text evidence="3">The sequence shown here is derived from an EMBL/GenBank/DDBJ whole genome shotgun (WGS) entry which is preliminary data.</text>
</comment>
<dbReference type="Pfam" id="PF03732">
    <property type="entry name" value="Retrotrans_gag"/>
    <property type="match status" value="1"/>
</dbReference>